<evidence type="ECO:0000313" key="4">
    <source>
        <dbReference type="EMBL" id="RPA77578.1"/>
    </source>
</evidence>
<sequence>MYIPTILVLTALSQLVKASPIPQLITAKPTDSLTAFDSAAPTCYSTCAVSVEDTCNKHTVCSCAKFVQGIMDCLEKACPSDRKSEEWMLGKISVCEKEEERATRTRTTFSGTLTVTTPTSTATRIPTTTASASASATTSEAAKKSSKIPTSYIIGIAISSALGTAILLTLLIVLLRRRSHRFRRLPPPNLSEAPKYFPPPPPPPPPPRHISPLTVPVPAYTPPPLPPLPSRPSTASSTFSKTHAPPTTPTTAINKFLFAKLPPPPAELPALQSPGIKGPNPYNAYLRTSLNPLRRALTTKSWVSESPSNYRASTAVNIGFLTDADRSESFDTAATRGTSTVPPSSCPSTPSLAAFPIPPGAVPAVPKLPTSIGPKVIEKVTKREKPKPKSWVYTSDDEITEEEGSDGDETELWESSDERSRRGSTSRPNAVSRSSFGRVGKALKRRSIRSVGKVGVGRGLVVVPTEKRVSTRPWEDRFWVAKVEEEEIARSPVRGKGETGGLEFKGKGKEKETDGEKAPAGRALAGRAPSPLGGRPLTPEGVDESELEEMEKLVGEMGRI</sequence>
<name>A0A3N4HYK0_ASCIM</name>
<keyword evidence="2" id="KW-0472">Membrane</keyword>
<feature type="region of interest" description="Disordered" evidence="1">
    <location>
        <begin position="491"/>
        <end position="560"/>
    </location>
</feature>
<evidence type="ECO:0000313" key="5">
    <source>
        <dbReference type="Proteomes" id="UP000275078"/>
    </source>
</evidence>
<feature type="transmembrane region" description="Helical" evidence="2">
    <location>
        <begin position="152"/>
        <end position="175"/>
    </location>
</feature>
<feature type="compositionally biased region" description="Pro residues" evidence="1">
    <location>
        <begin position="196"/>
        <end position="209"/>
    </location>
</feature>
<feature type="compositionally biased region" description="Acidic residues" evidence="1">
    <location>
        <begin position="395"/>
        <end position="415"/>
    </location>
</feature>
<evidence type="ECO:0000256" key="3">
    <source>
        <dbReference type="SAM" id="SignalP"/>
    </source>
</evidence>
<feature type="compositionally biased region" description="Basic and acidic residues" evidence="1">
    <location>
        <begin position="550"/>
        <end position="560"/>
    </location>
</feature>
<feature type="signal peptide" evidence="3">
    <location>
        <begin position="1"/>
        <end position="18"/>
    </location>
</feature>
<keyword evidence="2" id="KW-0812">Transmembrane</keyword>
<gene>
    <name evidence="4" type="ORF">BJ508DRAFT_378813</name>
</gene>
<feature type="chain" id="PRO_5017942820" description="Extracellular membrane protein CFEM domain-containing protein" evidence="3">
    <location>
        <begin position="19"/>
        <end position="560"/>
    </location>
</feature>
<feature type="region of interest" description="Disordered" evidence="1">
    <location>
        <begin position="383"/>
        <end position="448"/>
    </location>
</feature>
<feature type="compositionally biased region" description="Pro residues" evidence="1">
    <location>
        <begin position="219"/>
        <end position="230"/>
    </location>
</feature>
<dbReference type="EMBL" id="ML119724">
    <property type="protein sequence ID" value="RPA77578.1"/>
    <property type="molecule type" value="Genomic_DNA"/>
</dbReference>
<protein>
    <recommendedName>
        <fullName evidence="6">Extracellular membrane protein CFEM domain-containing protein</fullName>
    </recommendedName>
</protein>
<dbReference type="PRINTS" id="PR01217">
    <property type="entry name" value="PRICHEXTENSN"/>
</dbReference>
<accession>A0A3N4HYK0</accession>
<reference evidence="4 5" key="1">
    <citation type="journal article" date="2018" name="Nat. Ecol. Evol.">
        <title>Pezizomycetes genomes reveal the molecular basis of ectomycorrhizal truffle lifestyle.</title>
        <authorList>
            <person name="Murat C."/>
            <person name="Payen T."/>
            <person name="Noel B."/>
            <person name="Kuo A."/>
            <person name="Morin E."/>
            <person name="Chen J."/>
            <person name="Kohler A."/>
            <person name="Krizsan K."/>
            <person name="Balestrini R."/>
            <person name="Da Silva C."/>
            <person name="Montanini B."/>
            <person name="Hainaut M."/>
            <person name="Levati E."/>
            <person name="Barry K.W."/>
            <person name="Belfiori B."/>
            <person name="Cichocki N."/>
            <person name="Clum A."/>
            <person name="Dockter R.B."/>
            <person name="Fauchery L."/>
            <person name="Guy J."/>
            <person name="Iotti M."/>
            <person name="Le Tacon F."/>
            <person name="Lindquist E.A."/>
            <person name="Lipzen A."/>
            <person name="Malagnac F."/>
            <person name="Mello A."/>
            <person name="Molinier V."/>
            <person name="Miyauchi S."/>
            <person name="Poulain J."/>
            <person name="Riccioni C."/>
            <person name="Rubini A."/>
            <person name="Sitrit Y."/>
            <person name="Splivallo R."/>
            <person name="Traeger S."/>
            <person name="Wang M."/>
            <person name="Zifcakova L."/>
            <person name="Wipf D."/>
            <person name="Zambonelli A."/>
            <person name="Paolocci F."/>
            <person name="Nowrousian M."/>
            <person name="Ottonello S."/>
            <person name="Baldrian P."/>
            <person name="Spatafora J.W."/>
            <person name="Henrissat B."/>
            <person name="Nagy L.G."/>
            <person name="Aury J.M."/>
            <person name="Wincker P."/>
            <person name="Grigoriev I.V."/>
            <person name="Bonfante P."/>
            <person name="Martin F.M."/>
        </authorList>
    </citation>
    <scope>NUCLEOTIDE SEQUENCE [LARGE SCALE GENOMIC DNA]</scope>
    <source>
        <strain evidence="4 5">RN42</strain>
    </source>
</reference>
<feature type="region of interest" description="Disordered" evidence="1">
    <location>
        <begin position="184"/>
        <end position="247"/>
    </location>
</feature>
<keyword evidence="3" id="KW-0732">Signal</keyword>
<organism evidence="4 5">
    <name type="scientific">Ascobolus immersus RN42</name>
    <dbReference type="NCBI Taxonomy" id="1160509"/>
    <lineage>
        <taxon>Eukaryota</taxon>
        <taxon>Fungi</taxon>
        <taxon>Dikarya</taxon>
        <taxon>Ascomycota</taxon>
        <taxon>Pezizomycotina</taxon>
        <taxon>Pezizomycetes</taxon>
        <taxon>Pezizales</taxon>
        <taxon>Ascobolaceae</taxon>
        <taxon>Ascobolus</taxon>
    </lineage>
</organism>
<evidence type="ECO:0008006" key="6">
    <source>
        <dbReference type="Google" id="ProtNLM"/>
    </source>
</evidence>
<evidence type="ECO:0000256" key="1">
    <source>
        <dbReference type="SAM" id="MobiDB-lite"/>
    </source>
</evidence>
<dbReference type="Proteomes" id="UP000275078">
    <property type="component" value="Unassembled WGS sequence"/>
</dbReference>
<keyword evidence="2" id="KW-1133">Transmembrane helix</keyword>
<feature type="compositionally biased region" description="Basic and acidic residues" evidence="1">
    <location>
        <begin position="504"/>
        <end position="519"/>
    </location>
</feature>
<proteinExistence type="predicted"/>
<feature type="compositionally biased region" description="Low complexity" evidence="1">
    <location>
        <begin position="520"/>
        <end position="529"/>
    </location>
</feature>
<keyword evidence="5" id="KW-1185">Reference proteome</keyword>
<dbReference type="AlphaFoldDB" id="A0A3N4HYK0"/>
<feature type="compositionally biased region" description="Polar residues" evidence="1">
    <location>
        <begin position="423"/>
        <end position="435"/>
    </location>
</feature>
<evidence type="ECO:0000256" key="2">
    <source>
        <dbReference type="SAM" id="Phobius"/>
    </source>
</evidence>